<organism evidence="5 6">
    <name type="scientific">Solibaculum intestinale</name>
    <dbReference type="NCBI Taxonomy" id="3133165"/>
    <lineage>
        <taxon>Bacteria</taxon>
        <taxon>Bacillati</taxon>
        <taxon>Bacillota</taxon>
        <taxon>Clostridia</taxon>
        <taxon>Eubacteriales</taxon>
        <taxon>Oscillospiraceae</taxon>
        <taxon>Solibaculum</taxon>
    </lineage>
</organism>
<dbReference type="PANTHER" id="PTHR11717">
    <property type="entry name" value="LOW MOLECULAR WEIGHT PROTEIN TYROSINE PHOSPHATASE"/>
    <property type="match status" value="1"/>
</dbReference>
<keyword evidence="6" id="KW-1185">Reference proteome</keyword>
<sequence length="149" mass="16007">MKILFVCTGNTCRSPMAEALARDFLQKAGRPDVEVESAGLAAYTGEPAAENAVRVMEEIGIDLSGHRSRSLSRYELTETDRFAVMSLSHAAALHEAGVPMEKIVVLGGGVSDPFGGDEQVYRACRDQLKEAVATFLTELLKETGTEDAS</sequence>
<dbReference type="CDD" id="cd16344">
    <property type="entry name" value="LMWPAP"/>
    <property type="match status" value="1"/>
</dbReference>
<evidence type="ECO:0000256" key="2">
    <source>
        <dbReference type="ARBA" id="ARBA00022801"/>
    </source>
</evidence>
<dbReference type="InterPro" id="IPR023485">
    <property type="entry name" value="Ptyr_pPase"/>
</dbReference>
<dbReference type="EMBL" id="JBBMFD010000026">
    <property type="protein sequence ID" value="MEQ2441479.1"/>
    <property type="molecule type" value="Genomic_DNA"/>
</dbReference>
<reference evidence="5 6" key="1">
    <citation type="submission" date="2024-03" db="EMBL/GenBank/DDBJ databases">
        <title>Human intestinal bacterial collection.</title>
        <authorList>
            <person name="Pauvert C."/>
            <person name="Hitch T.C.A."/>
            <person name="Clavel T."/>
        </authorList>
    </citation>
    <scope>NUCLEOTIDE SEQUENCE [LARGE SCALE GENOMIC DNA]</scope>
    <source>
        <strain evidence="5 6">CLA-JM-H44</strain>
    </source>
</reference>
<proteinExistence type="inferred from homology"/>
<gene>
    <name evidence="5" type="ORF">WMO26_11630</name>
</gene>
<dbReference type="RefSeq" id="WP_349220585.1">
    <property type="nucleotide sequence ID" value="NZ_JBBMFD010000026.1"/>
</dbReference>
<dbReference type="Gene3D" id="3.40.50.2300">
    <property type="match status" value="1"/>
</dbReference>
<dbReference type="InterPro" id="IPR050438">
    <property type="entry name" value="LMW_PTPase"/>
</dbReference>
<protein>
    <submittedName>
        <fullName evidence="5">Low molecular weight protein arginine phosphatase</fullName>
    </submittedName>
</protein>
<dbReference type="PRINTS" id="PR00719">
    <property type="entry name" value="LMWPTPASE"/>
</dbReference>
<evidence type="ECO:0000256" key="3">
    <source>
        <dbReference type="ARBA" id="ARBA00022912"/>
    </source>
</evidence>
<dbReference type="Pfam" id="PF01451">
    <property type="entry name" value="LMWPc"/>
    <property type="match status" value="1"/>
</dbReference>
<evidence type="ECO:0000313" key="5">
    <source>
        <dbReference type="EMBL" id="MEQ2441479.1"/>
    </source>
</evidence>
<accession>A0ABV1E3M1</accession>
<keyword evidence="3" id="KW-0904">Protein phosphatase</keyword>
<name>A0ABV1E3M1_9FIRM</name>
<feature type="domain" description="Phosphotyrosine protein phosphatase I" evidence="4">
    <location>
        <begin position="1"/>
        <end position="138"/>
    </location>
</feature>
<comment type="caution">
    <text evidence="5">The sequence shown here is derived from an EMBL/GenBank/DDBJ whole genome shotgun (WGS) entry which is preliminary data.</text>
</comment>
<dbReference type="PANTHER" id="PTHR11717:SF31">
    <property type="entry name" value="LOW MOLECULAR WEIGHT PROTEIN-TYROSINE-PHOSPHATASE ETP-RELATED"/>
    <property type="match status" value="1"/>
</dbReference>
<keyword evidence="2" id="KW-0378">Hydrolase</keyword>
<dbReference type="InterPro" id="IPR036196">
    <property type="entry name" value="Ptyr_pPase_sf"/>
</dbReference>
<dbReference type="InterPro" id="IPR017867">
    <property type="entry name" value="Tyr_phospatase_low_mol_wt"/>
</dbReference>
<evidence type="ECO:0000256" key="1">
    <source>
        <dbReference type="ARBA" id="ARBA00011063"/>
    </source>
</evidence>
<comment type="similarity">
    <text evidence="1">Belongs to the low molecular weight phosphotyrosine protein phosphatase family.</text>
</comment>
<dbReference type="SMART" id="SM00226">
    <property type="entry name" value="LMWPc"/>
    <property type="match status" value="1"/>
</dbReference>
<evidence type="ECO:0000313" key="6">
    <source>
        <dbReference type="Proteomes" id="UP001489509"/>
    </source>
</evidence>
<evidence type="ECO:0000259" key="4">
    <source>
        <dbReference type="SMART" id="SM00226"/>
    </source>
</evidence>
<dbReference type="Proteomes" id="UP001489509">
    <property type="component" value="Unassembled WGS sequence"/>
</dbReference>
<dbReference type="SUPFAM" id="SSF52788">
    <property type="entry name" value="Phosphotyrosine protein phosphatases I"/>
    <property type="match status" value="1"/>
</dbReference>